<evidence type="ECO:0000259" key="10">
    <source>
        <dbReference type="PROSITE" id="PS50893"/>
    </source>
</evidence>
<evidence type="ECO:0000256" key="6">
    <source>
        <dbReference type="ARBA" id="ARBA00022840"/>
    </source>
</evidence>
<dbReference type="PROSITE" id="PS50893">
    <property type="entry name" value="ABC_TRANSPORTER_2"/>
    <property type="match status" value="1"/>
</dbReference>
<evidence type="ECO:0000256" key="8">
    <source>
        <dbReference type="ARBA" id="ARBA00023136"/>
    </source>
</evidence>
<keyword evidence="5" id="KW-0547">Nucleotide-binding</keyword>
<dbReference type="InterPro" id="IPR047957">
    <property type="entry name" value="ABC_AprD-like_6TM"/>
</dbReference>
<dbReference type="Pfam" id="PF00005">
    <property type="entry name" value="ABC_tran"/>
    <property type="match status" value="1"/>
</dbReference>
<dbReference type="PROSITE" id="PS00211">
    <property type="entry name" value="ABC_TRANSPORTER_1"/>
    <property type="match status" value="1"/>
</dbReference>
<gene>
    <name evidence="12" type="ORF">C1H70_16530</name>
</gene>
<dbReference type="OrthoDB" id="9806127at2"/>
<keyword evidence="2" id="KW-0813">Transport</keyword>
<feature type="transmembrane region" description="Helical" evidence="9">
    <location>
        <begin position="21"/>
        <end position="44"/>
    </location>
</feature>
<dbReference type="NCBIfam" id="TIGR01842">
    <property type="entry name" value="type_I_sec_PrtD"/>
    <property type="match status" value="1"/>
</dbReference>
<feature type="domain" description="ABC transporter" evidence="10">
    <location>
        <begin position="331"/>
        <end position="566"/>
    </location>
</feature>
<evidence type="ECO:0000256" key="3">
    <source>
        <dbReference type="ARBA" id="ARBA00022475"/>
    </source>
</evidence>
<dbReference type="GO" id="GO:0034040">
    <property type="term" value="F:ATPase-coupled lipid transmembrane transporter activity"/>
    <property type="evidence" value="ECO:0007669"/>
    <property type="project" value="TreeGrafter"/>
</dbReference>
<evidence type="ECO:0000313" key="12">
    <source>
        <dbReference type="EMBL" id="PMR78362.1"/>
    </source>
</evidence>
<protein>
    <submittedName>
        <fullName evidence="12">Type I secretion system permease/ATPase</fullName>
    </submittedName>
</protein>
<dbReference type="FunFam" id="3.40.50.300:FF:001444">
    <property type="entry name" value="ABC transporter ATP-binding protein"/>
    <property type="match status" value="1"/>
</dbReference>
<feature type="transmembrane region" description="Helical" evidence="9">
    <location>
        <begin position="56"/>
        <end position="76"/>
    </location>
</feature>
<dbReference type="InterPro" id="IPR003439">
    <property type="entry name" value="ABC_transporter-like_ATP-bd"/>
</dbReference>
<evidence type="ECO:0000256" key="1">
    <source>
        <dbReference type="ARBA" id="ARBA00004651"/>
    </source>
</evidence>
<name>A0A2N7UD35_9GAMM</name>
<dbReference type="GO" id="GO:0140359">
    <property type="term" value="F:ABC-type transporter activity"/>
    <property type="evidence" value="ECO:0007669"/>
    <property type="project" value="InterPro"/>
</dbReference>
<dbReference type="FunFam" id="1.20.1560.10:FF:000109">
    <property type="entry name" value="Alkaline protease secretion ATP-binding protein aprD"/>
    <property type="match status" value="1"/>
</dbReference>
<dbReference type="PANTHER" id="PTHR24221">
    <property type="entry name" value="ATP-BINDING CASSETTE SUB-FAMILY B"/>
    <property type="match status" value="1"/>
</dbReference>
<feature type="transmembrane region" description="Helical" evidence="9">
    <location>
        <begin position="159"/>
        <end position="178"/>
    </location>
</feature>
<organism evidence="12 13">
    <name type="scientific">Halomonas urumqiensis</name>
    <dbReference type="NCBI Taxonomy" id="1684789"/>
    <lineage>
        <taxon>Bacteria</taxon>
        <taxon>Pseudomonadati</taxon>
        <taxon>Pseudomonadota</taxon>
        <taxon>Gammaproteobacteria</taxon>
        <taxon>Oceanospirillales</taxon>
        <taxon>Halomonadaceae</taxon>
        <taxon>Halomonas</taxon>
    </lineage>
</organism>
<dbReference type="InterPro" id="IPR027417">
    <property type="entry name" value="P-loop_NTPase"/>
</dbReference>
<dbReference type="GO" id="GO:0016887">
    <property type="term" value="F:ATP hydrolysis activity"/>
    <property type="evidence" value="ECO:0007669"/>
    <property type="project" value="InterPro"/>
</dbReference>
<dbReference type="Gene3D" id="1.20.1560.10">
    <property type="entry name" value="ABC transporter type 1, transmembrane domain"/>
    <property type="match status" value="1"/>
</dbReference>
<evidence type="ECO:0000313" key="13">
    <source>
        <dbReference type="Proteomes" id="UP000235547"/>
    </source>
</evidence>
<dbReference type="PROSITE" id="PS50929">
    <property type="entry name" value="ABC_TM1F"/>
    <property type="match status" value="1"/>
</dbReference>
<dbReference type="InterPro" id="IPR017871">
    <property type="entry name" value="ABC_transporter-like_CS"/>
</dbReference>
<feature type="transmembrane region" description="Helical" evidence="9">
    <location>
        <begin position="134"/>
        <end position="153"/>
    </location>
</feature>
<comment type="caution">
    <text evidence="12">The sequence shown here is derived from an EMBL/GenBank/DDBJ whole genome shotgun (WGS) entry which is preliminary data.</text>
</comment>
<dbReference type="InterPro" id="IPR010128">
    <property type="entry name" value="ATPase_T1SS_PrtD-like"/>
</dbReference>
<dbReference type="Pfam" id="PF00664">
    <property type="entry name" value="ABC_membrane"/>
    <property type="match status" value="1"/>
</dbReference>
<evidence type="ECO:0000259" key="11">
    <source>
        <dbReference type="PROSITE" id="PS50929"/>
    </source>
</evidence>
<dbReference type="InterPro" id="IPR003593">
    <property type="entry name" value="AAA+_ATPase"/>
</dbReference>
<evidence type="ECO:0000256" key="7">
    <source>
        <dbReference type="ARBA" id="ARBA00022989"/>
    </source>
</evidence>
<keyword evidence="6" id="KW-0067">ATP-binding</keyword>
<keyword evidence="4 9" id="KW-0812">Transmembrane</keyword>
<evidence type="ECO:0000256" key="2">
    <source>
        <dbReference type="ARBA" id="ARBA00022448"/>
    </source>
</evidence>
<dbReference type="Gene3D" id="3.40.50.300">
    <property type="entry name" value="P-loop containing nucleotide triphosphate hydrolases"/>
    <property type="match status" value="1"/>
</dbReference>
<evidence type="ECO:0000256" key="5">
    <source>
        <dbReference type="ARBA" id="ARBA00022741"/>
    </source>
</evidence>
<keyword evidence="3" id="KW-1003">Cell membrane</keyword>
<proteinExistence type="predicted"/>
<dbReference type="GO" id="GO:0030256">
    <property type="term" value="C:type I protein secretion system complex"/>
    <property type="evidence" value="ECO:0007669"/>
    <property type="project" value="InterPro"/>
</dbReference>
<dbReference type="GO" id="GO:0005524">
    <property type="term" value="F:ATP binding"/>
    <property type="evidence" value="ECO:0007669"/>
    <property type="project" value="UniProtKB-KW"/>
</dbReference>
<dbReference type="SUPFAM" id="SSF90123">
    <property type="entry name" value="ABC transporter transmembrane region"/>
    <property type="match status" value="1"/>
</dbReference>
<dbReference type="InterPro" id="IPR036640">
    <property type="entry name" value="ABC1_TM_sf"/>
</dbReference>
<dbReference type="InterPro" id="IPR039421">
    <property type="entry name" value="Type_1_exporter"/>
</dbReference>
<keyword evidence="7 9" id="KW-1133">Transmembrane helix</keyword>
<evidence type="ECO:0000256" key="9">
    <source>
        <dbReference type="SAM" id="Phobius"/>
    </source>
</evidence>
<dbReference type="AlphaFoldDB" id="A0A2N7UD35"/>
<sequence>MNSSSNQRTELAGALYAMRHTFLALAAFSGVINLLMLAPAVYMLQIYDRALVSSNVNTLLMLTLLVVGLYVLMAMLEAIRSWVMVRVGNRLDERLNQRIFTAAFERNLSRAGGSPSQALQDLTQVRQFLTGNGLFAFFDAPWTPLYLFVAYLIHPWLGMLTLAGTLILLSLAVITELVTRKPLAISNQAAAASGTFANNNLRNTEAIEAMGMLPAIRDRWYRHHRQSLLLQARASDRSALINGIGRFVRVTLQSLVLGTGALLAIRGEITPGMMIACSILTGRALAPVELAISNWKPLLNARVSWKRLAGLLDAYPAQPPSLRLPRPEGRLEAENLVAAIPGDAGVILRGVAFRLEPGQSLGVIGPSGSGKSTLARLCVGLWGPRAGSMRLDGAELHRWNKQELGPWIGYLPQDVELCEGSISDNIARFGELDSDAVVEAARQADVHEMILRFPEGYATRLDADGNPLSGGQKQRIALARALYGNPALVVLDEPNSNLDDAGESALVQALARLKERGATLVLISHRPNILANVDQVMMLRDGMMQLQGKRDEVFGALRKANIMAAPSTTPVAAARAKE</sequence>
<feature type="domain" description="ABC transmembrane type-1" evidence="11">
    <location>
        <begin position="23"/>
        <end position="300"/>
    </location>
</feature>
<comment type="subcellular location">
    <subcellularLocation>
        <location evidence="1">Cell membrane</location>
        <topology evidence="1">Multi-pass membrane protein</topology>
    </subcellularLocation>
</comment>
<accession>A0A2N7UD35</accession>
<keyword evidence="13" id="KW-1185">Reference proteome</keyword>
<reference evidence="12 13" key="1">
    <citation type="submission" date="2018-01" db="EMBL/GenBank/DDBJ databases">
        <title>Halomonas endophytica sp. nov., isolated from storage liquid in the stems of Populus euphratica.</title>
        <authorList>
            <person name="Chen C."/>
        </authorList>
    </citation>
    <scope>NUCLEOTIDE SEQUENCE [LARGE SCALE GENOMIC DNA]</scope>
    <source>
        <strain evidence="12 13">BZ-SZ-XJ27</strain>
    </source>
</reference>
<dbReference type="CDD" id="cd18586">
    <property type="entry name" value="ABC_6TM_PrtD_like"/>
    <property type="match status" value="1"/>
</dbReference>
<dbReference type="SUPFAM" id="SSF52540">
    <property type="entry name" value="P-loop containing nucleoside triphosphate hydrolases"/>
    <property type="match status" value="1"/>
</dbReference>
<dbReference type="GO" id="GO:0005886">
    <property type="term" value="C:plasma membrane"/>
    <property type="evidence" value="ECO:0007669"/>
    <property type="project" value="UniProtKB-SubCell"/>
</dbReference>
<dbReference type="InterPro" id="IPR011527">
    <property type="entry name" value="ABC1_TM_dom"/>
</dbReference>
<evidence type="ECO:0000256" key="4">
    <source>
        <dbReference type="ARBA" id="ARBA00022692"/>
    </source>
</evidence>
<dbReference type="EMBL" id="PNRG01000033">
    <property type="protein sequence ID" value="PMR78362.1"/>
    <property type="molecule type" value="Genomic_DNA"/>
</dbReference>
<dbReference type="Proteomes" id="UP000235547">
    <property type="component" value="Unassembled WGS sequence"/>
</dbReference>
<dbReference type="PANTHER" id="PTHR24221:SF248">
    <property type="entry name" value="ABC TRANSPORTER TRANSMEMBRANE REGION"/>
    <property type="match status" value="1"/>
</dbReference>
<dbReference type="GO" id="GO:0030253">
    <property type="term" value="P:protein secretion by the type I secretion system"/>
    <property type="evidence" value="ECO:0007669"/>
    <property type="project" value="InterPro"/>
</dbReference>
<keyword evidence="8 9" id="KW-0472">Membrane</keyword>
<dbReference type="SMART" id="SM00382">
    <property type="entry name" value="AAA"/>
    <property type="match status" value="1"/>
</dbReference>
<dbReference type="RefSeq" id="WP_102589425.1">
    <property type="nucleotide sequence ID" value="NZ_BNAE01000001.1"/>
</dbReference>